<reference evidence="1 2" key="1">
    <citation type="submission" date="2018-06" db="EMBL/GenBank/DDBJ databases">
        <title>Halonotius sp. F13-13 a new haloarchaeeon isolated from a solar saltern from Isla Cristina, Huelva, Spain.</title>
        <authorList>
            <person name="Duran-Viseras A."/>
            <person name="Sanchez-Porro C."/>
            <person name="Ventosa A."/>
        </authorList>
    </citation>
    <scope>NUCLEOTIDE SEQUENCE [LARGE SCALE GENOMIC DNA]</scope>
    <source>
        <strain evidence="1 2">F13-13</strain>
    </source>
</reference>
<keyword evidence="2" id="KW-1185">Reference proteome</keyword>
<dbReference type="RefSeq" id="WP_120100349.1">
    <property type="nucleotide sequence ID" value="NZ_QKNY01000003.1"/>
</dbReference>
<proteinExistence type="predicted"/>
<name>A0A3A6QD36_9EURY</name>
<evidence type="ECO:0000313" key="1">
    <source>
        <dbReference type="EMBL" id="RJX44711.1"/>
    </source>
</evidence>
<dbReference type="InterPro" id="IPR043931">
    <property type="entry name" value="DUF5779"/>
</dbReference>
<evidence type="ECO:0000313" key="2">
    <source>
        <dbReference type="Proteomes" id="UP000276588"/>
    </source>
</evidence>
<dbReference type="OrthoDB" id="311695at2157"/>
<dbReference type="EMBL" id="QKNY01000003">
    <property type="protein sequence ID" value="RJX44711.1"/>
    <property type="molecule type" value="Genomic_DNA"/>
</dbReference>
<dbReference type="AlphaFoldDB" id="A0A3A6QD36"/>
<accession>A0A3A6QD36</accession>
<dbReference type="Proteomes" id="UP000276588">
    <property type="component" value="Unassembled WGS sequence"/>
</dbReference>
<gene>
    <name evidence="1" type="ORF">DM826_00955</name>
</gene>
<sequence length="94" mass="10393">MADFDLDLREAEAQLDDMPSDEVVLGVLNGETEDTEWVQSITQGNVLVLAVEGDLNELAAGFAREIKDMGGELMHFRDFLIITPPETAINTDRL</sequence>
<protein>
    <submittedName>
        <fullName evidence="1">Uncharacterized protein</fullName>
    </submittedName>
</protein>
<comment type="caution">
    <text evidence="1">The sequence shown here is derived from an EMBL/GenBank/DDBJ whole genome shotgun (WGS) entry which is preliminary data.</text>
</comment>
<dbReference type="Pfam" id="PF19091">
    <property type="entry name" value="DUF5779"/>
    <property type="match status" value="1"/>
</dbReference>
<organism evidence="1 2">
    <name type="scientific">Halonotius aquaticus</name>
    <dbReference type="NCBI Taxonomy" id="2216978"/>
    <lineage>
        <taxon>Archaea</taxon>
        <taxon>Methanobacteriati</taxon>
        <taxon>Methanobacteriota</taxon>
        <taxon>Stenosarchaea group</taxon>
        <taxon>Halobacteria</taxon>
        <taxon>Halobacteriales</taxon>
        <taxon>Haloferacaceae</taxon>
        <taxon>Halonotius</taxon>
    </lineage>
</organism>